<keyword evidence="2" id="KW-0812">Transmembrane</keyword>
<reference evidence="3 4" key="2">
    <citation type="submission" date="2018-06" db="EMBL/GenBank/DDBJ databases">
        <title>Metagenomic assembly of (sub)arctic Cyanobacteria and their associated microbiome from non-axenic cultures.</title>
        <authorList>
            <person name="Baurain D."/>
        </authorList>
    </citation>
    <scope>NUCLEOTIDE SEQUENCE [LARGE SCALE GENOMIC DNA]</scope>
    <source>
        <strain evidence="3">ULC027bin1</strain>
    </source>
</reference>
<name>A0A2W4ZN70_9CYAN</name>
<feature type="transmembrane region" description="Helical" evidence="2">
    <location>
        <begin position="126"/>
        <end position="147"/>
    </location>
</feature>
<reference evidence="4" key="1">
    <citation type="submission" date="2018-04" db="EMBL/GenBank/DDBJ databases">
        <authorList>
            <person name="Cornet L."/>
        </authorList>
    </citation>
    <scope>NUCLEOTIDE SEQUENCE [LARGE SCALE GENOMIC DNA]</scope>
</reference>
<proteinExistence type="predicted"/>
<evidence type="ECO:0000313" key="4">
    <source>
        <dbReference type="Proteomes" id="UP000249794"/>
    </source>
</evidence>
<organism evidence="3 4">
    <name type="scientific">Phormidesmis priestleyi</name>
    <dbReference type="NCBI Taxonomy" id="268141"/>
    <lineage>
        <taxon>Bacteria</taxon>
        <taxon>Bacillati</taxon>
        <taxon>Cyanobacteriota</taxon>
        <taxon>Cyanophyceae</taxon>
        <taxon>Leptolyngbyales</taxon>
        <taxon>Leptolyngbyaceae</taxon>
        <taxon>Phormidesmis</taxon>
    </lineage>
</organism>
<gene>
    <name evidence="3" type="ORF">DCF15_09090</name>
</gene>
<evidence type="ECO:0000256" key="2">
    <source>
        <dbReference type="SAM" id="Phobius"/>
    </source>
</evidence>
<dbReference type="AlphaFoldDB" id="A0A2W4ZN70"/>
<evidence type="ECO:0000256" key="1">
    <source>
        <dbReference type="SAM" id="MobiDB-lite"/>
    </source>
</evidence>
<accession>A0A2W4ZN70</accession>
<feature type="region of interest" description="Disordered" evidence="1">
    <location>
        <begin position="66"/>
        <end position="108"/>
    </location>
</feature>
<sequence>MSDSDRVEQFWPSVLRPLVTESGSVTEVGKQLVDLANKYNGHDNVTVGLLNAQVVRGSDRIVPRELSGEFSGSSSGTSALANDSLKTSQPGSAGAPRSATQSQTRAQTKLMTAKVASQLPSQTSKVPITLATLAIMAAIGTGLYLLLPGLSARFSPSVTDGANSSPPVGTAPESSPVTGTGSALPANLTLGSYARVQRSDGSLALYPTPVTGKAAPNIITGTIPTGGIVQVISKQTTDDQSQWVQIKLCSIPSGASLTDVPTETDPKAPASSPAGSSGSTALNQPESVQTEQPLILSPGSEGWIVESKMANISESIQDLQPTQKGRCGS</sequence>
<feature type="compositionally biased region" description="Polar residues" evidence="1">
    <location>
        <begin position="79"/>
        <end position="91"/>
    </location>
</feature>
<feature type="compositionally biased region" description="Polar residues" evidence="1">
    <location>
        <begin position="98"/>
        <end position="108"/>
    </location>
</feature>
<keyword evidence="2" id="KW-1133">Transmembrane helix</keyword>
<feature type="compositionally biased region" description="Polar residues" evidence="1">
    <location>
        <begin position="280"/>
        <end position="292"/>
    </location>
</feature>
<dbReference type="Proteomes" id="UP000249794">
    <property type="component" value="Unassembled WGS sequence"/>
</dbReference>
<evidence type="ECO:0000313" key="3">
    <source>
        <dbReference type="EMBL" id="PZO56318.1"/>
    </source>
</evidence>
<feature type="region of interest" description="Disordered" evidence="1">
    <location>
        <begin position="158"/>
        <end position="183"/>
    </location>
</feature>
<feature type="compositionally biased region" description="Polar residues" evidence="1">
    <location>
        <begin position="158"/>
        <end position="181"/>
    </location>
</feature>
<comment type="caution">
    <text evidence="3">The sequence shown here is derived from an EMBL/GenBank/DDBJ whole genome shotgun (WGS) entry which is preliminary data.</text>
</comment>
<protein>
    <submittedName>
        <fullName evidence="3">Uncharacterized protein</fullName>
    </submittedName>
</protein>
<keyword evidence="2" id="KW-0472">Membrane</keyword>
<dbReference type="EMBL" id="QBMP01000075">
    <property type="protein sequence ID" value="PZO56318.1"/>
    <property type="molecule type" value="Genomic_DNA"/>
</dbReference>
<feature type="region of interest" description="Disordered" evidence="1">
    <location>
        <begin position="254"/>
        <end position="300"/>
    </location>
</feature>
<feature type="compositionally biased region" description="Low complexity" evidence="1">
    <location>
        <begin position="68"/>
        <end position="78"/>
    </location>
</feature>
<feature type="compositionally biased region" description="Low complexity" evidence="1">
    <location>
        <begin position="268"/>
        <end position="279"/>
    </location>
</feature>